<dbReference type="Pfam" id="PF14432">
    <property type="entry name" value="DYW_deaminase"/>
    <property type="match status" value="1"/>
</dbReference>
<dbReference type="Pfam" id="PF01535">
    <property type="entry name" value="PPR"/>
    <property type="match status" value="4"/>
</dbReference>
<dbReference type="Gramene" id="NC2G0294330.1">
    <property type="protein sequence ID" value="NC2G0294330.1:cds"/>
    <property type="gene ID" value="NC2G0294330"/>
</dbReference>
<protein>
    <recommendedName>
        <fullName evidence="3">DYW domain-containing protein</fullName>
    </recommendedName>
</protein>
<keyword evidence="1" id="KW-0677">Repeat</keyword>
<feature type="repeat" description="PPR" evidence="2">
    <location>
        <begin position="38"/>
        <end position="72"/>
    </location>
</feature>
<dbReference type="InterPro" id="IPR002885">
    <property type="entry name" value="PPR_rpt"/>
</dbReference>
<dbReference type="NCBIfam" id="TIGR00756">
    <property type="entry name" value="PPR"/>
    <property type="match status" value="6"/>
</dbReference>
<feature type="domain" description="DYW" evidence="3">
    <location>
        <begin position="552"/>
        <end position="644"/>
    </location>
</feature>
<feature type="repeat" description="PPR" evidence="2">
    <location>
        <begin position="143"/>
        <end position="177"/>
    </location>
</feature>
<dbReference type="InterPro" id="IPR046960">
    <property type="entry name" value="PPR_At4g14850-like_plant"/>
</dbReference>
<evidence type="ECO:0000256" key="1">
    <source>
        <dbReference type="ARBA" id="ARBA00022737"/>
    </source>
</evidence>
<feature type="repeat" description="PPR" evidence="2">
    <location>
        <begin position="236"/>
        <end position="270"/>
    </location>
</feature>
<proteinExistence type="predicted"/>
<dbReference type="Pfam" id="PF13041">
    <property type="entry name" value="PPR_2"/>
    <property type="match status" value="4"/>
</dbReference>
<dbReference type="EMBL" id="LR721780">
    <property type="protein sequence ID" value="VVW07350.1"/>
    <property type="molecule type" value="Genomic_DNA"/>
</dbReference>
<name>A0A5K1AZ00_9MAGN</name>
<dbReference type="InterPro" id="IPR046848">
    <property type="entry name" value="E_motif"/>
</dbReference>
<dbReference type="InterPro" id="IPR011990">
    <property type="entry name" value="TPR-like_helical_dom_sf"/>
</dbReference>
<dbReference type="PANTHER" id="PTHR47926:SF360">
    <property type="entry name" value="PENTATRICOPEPTIDE REPEAT-CONTAINING PROTEIN"/>
    <property type="match status" value="1"/>
</dbReference>
<dbReference type="InterPro" id="IPR032867">
    <property type="entry name" value="DYW_dom"/>
</dbReference>
<dbReference type="GO" id="GO:0003723">
    <property type="term" value="F:RNA binding"/>
    <property type="evidence" value="ECO:0007669"/>
    <property type="project" value="InterPro"/>
</dbReference>
<dbReference type="Pfam" id="PF20431">
    <property type="entry name" value="E_motif"/>
    <property type="match status" value="1"/>
</dbReference>
<dbReference type="Gene3D" id="1.25.40.10">
    <property type="entry name" value="Tetratricopeptide repeat domain"/>
    <property type="match status" value="4"/>
</dbReference>
<dbReference type="FunFam" id="1.25.40.10:FF:000031">
    <property type="entry name" value="Pentatricopeptide repeat-containing protein mitochondrial"/>
    <property type="match status" value="1"/>
</dbReference>
<dbReference type="PROSITE" id="PS51375">
    <property type="entry name" value="PPR"/>
    <property type="match status" value="4"/>
</dbReference>
<dbReference type="OrthoDB" id="185373at2759"/>
<dbReference type="AlphaFoldDB" id="A0A5K1AZ00"/>
<dbReference type="PANTHER" id="PTHR47926">
    <property type="entry name" value="PENTATRICOPEPTIDE REPEAT-CONTAINING PROTEIN"/>
    <property type="match status" value="1"/>
</dbReference>
<dbReference type="FunFam" id="1.25.40.10:FF:000366">
    <property type="entry name" value="Pentatricopeptide (PPR) repeat-containing protein"/>
    <property type="match status" value="1"/>
</dbReference>
<dbReference type="GO" id="GO:0009451">
    <property type="term" value="P:RNA modification"/>
    <property type="evidence" value="ECO:0007669"/>
    <property type="project" value="InterPro"/>
</dbReference>
<evidence type="ECO:0000256" key="2">
    <source>
        <dbReference type="PROSITE-ProRule" id="PRU00708"/>
    </source>
</evidence>
<sequence>MFGGATVRFARRCLSRSSTLEGRCLMKWPGEEFRSLAEVSVWNAILRGCMEKGAHANGLSLYSKMRLHGVNPDHYTLSFVLKFCRPTNGTPMSLILCRGAHSDIVKCGYEPDLLLATSLVEVYSAGRCMVDARRVFDEMHERDVVAWNVMIHGYVKSGDTKSAVSLFNKMPQRNNFSWNMVIAAMARSGDLEAAHKLLAMMPQRDAVSLNVMITGYSQVGNLLKARELFESASIRDLVTWNSIIGAYAGNGQIKEALVLFKRMWDENVEPDGFTLTTILSVCARVGDLDTGEWIREYIQRKGVALNYIVGAALVDMYSKCGRINSAEEVFELSPKCDVSVWNAMIGGLAMHGRANNAFELFNQMLNVQIEPDAITFLSMLNACSHAGLVERGQTYFDTMRSEYLIVPQIEHYGAMVDLLGRAGRVDEAYSLIKSMNIEADAVIWRALLGACRIHGNVKLGELATKQILKLEQRNSGDYVLLSNIYSTSSKWHDAENVWNAMKEKGIPKNPGLSWIKVDNVIHEFIAGDRTNPQSENIYRSIVEVMKQIKMVGFVPATNAVTYDVSEEEKEDVLYCHSEKLALAFGLLNTSPRSTIRIYKNLRICHDCHSVMKFVSRLYSREIVIRDRIRFHHFEGGTCSCKDYW</sequence>
<feature type="repeat" description="PPR" evidence="2">
    <location>
        <begin position="337"/>
        <end position="371"/>
    </location>
</feature>
<organism evidence="4">
    <name type="scientific">Nymphaea colorata</name>
    <name type="common">pocket water lily</name>
    <dbReference type="NCBI Taxonomy" id="210225"/>
    <lineage>
        <taxon>Eukaryota</taxon>
        <taxon>Viridiplantae</taxon>
        <taxon>Streptophyta</taxon>
        <taxon>Embryophyta</taxon>
        <taxon>Tracheophyta</taxon>
        <taxon>Spermatophyta</taxon>
        <taxon>Magnoliopsida</taxon>
        <taxon>Nymphaeales</taxon>
        <taxon>Nymphaeaceae</taxon>
        <taxon>Nymphaea</taxon>
    </lineage>
</organism>
<evidence type="ECO:0000259" key="3">
    <source>
        <dbReference type="Pfam" id="PF14432"/>
    </source>
</evidence>
<dbReference type="GO" id="GO:0008270">
    <property type="term" value="F:zinc ion binding"/>
    <property type="evidence" value="ECO:0007669"/>
    <property type="project" value="InterPro"/>
</dbReference>
<gene>
    <name evidence="4" type="ORF">NYM_LOCUS14203</name>
</gene>
<accession>A0A5K1AZ00</accession>
<reference evidence="4" key="1">
    <citation type="submission" date="2019-09" db="EMBL/GenBank/DDBJ databases">
        <authorList>
            <person name="Zhang L."/>
        </authorList>
    </citation>
    <scope>NUCLEOTIDE SEQUENCE</scope>
</reference>
<evidence type="ECO:0000313" key="4">
    <source>
        <dbReference type="EMBL" id="VVW07350.1"/>
    </source>
</evidence>